<evidence type="ECO:0000256" key="8">
    <source>
        <dbReference type="SAM" id="MobiDB-lite"/>
    </source>
</evidence>
<dbReference type="Proteomes" id="UP000250079">
    <property type="component" value="Chromosome"/>
</dbReference>
<accession>A0A2Z2NPB7</accession>
<dbReference type="Pfam" id="PF01052">
    <property type="entry name" value="FliMN_C"/>
    <property type="match status" value="1"/>
</dbReference>
<dbReference type="SUPFAM" id="SSF101801">
    <property type="entry name" value="Surface presentation of antigens (SPOA)"/>
    <property type="match status" value="1"/>
</dbReference>
<dbReference type="PANTHER" id="PTHR43484:SF1">
    <property type="entry name" value="FLAGELLAR MOTOR SWITCH PROTEIN FLIN"/>
    <property type="match status" value="1"/>
</dbReference>
<gene>
    <name evidence="10" type="primary">fliN</name>
    <name evidence="10" type="ORF">IMCC3135_08410</name>
</gene>
<evidence type="ECO:0000259" key="9">
    <source>
        <dbReference type="Pfam" id="PF01052"/>
    </source>
</evidence>
<feature type="compositionally biased region" description="Low complexity" evidence="8">
    <location>
        <begin position="18"/>
        <end position="27"/>
    </location>
</feature>
<evidence type="ECO:0000256" key="6">
    <source>
        <dbReference type="ARBA" id="ARBA00023136"/>
    </source>
</evidence>
<evidence type="ECO:0000256" key="2">
    <source>
        <dbReference type="ARBA" id="ARBA00021897"/>
    </source>
</evidence>
<keyword evidence="10" id="KW-0966">Cell projection</keyword>
<evidence type="ECO:0000256" key="1">
    <source>
        <dbReference type="ARBA" id="ARBA00009226"/>
    </source>
</evidence>
<reference evidence="10 11" key="1">
    <citation type="submission" date="2016-12" db="EMBL/GenBank/DDBJ databases">
        <authorList>
            <person name="Song W.-J."/>
            <person name="Kurnit D.M."/>
        </authorList>
    </citation>
    <scope>NUCLEOTIDE SEQUENCE [LARGE SCALE GENOMIC DNA]</scope>
    <source>
        <strain evidence="10 11">IMCC3135</strain>
    </source>
</reference>
<comment type="function">
    <text evidence="7">FliN is one of three proteins (FliG, FliN, FliM) that form the rotor-mounted switch complex (C ring), located at the base of the basal body. This complex interacts with the CheY and CheZ chemotaxis proteins, in addition to contacting components of the motor that determine the direction of flagellar rotation.</text>
</comment>
<dbReference type="InterPro" id="IPR012826">
    <property type="entry name" value="FliN"/>
</dbReference>
<dbReference type="GO" id="GO:0006935">
    <property type="term" value="P:chemotaxis"/>
    <property type="evidence" value="ECO:0007669"/>
    <property type="project" value="UniProtKB-KW"/>
</dbReference>
<keyword evidence="10" id="KW-0282">Flagellum</keyword>
<evidence type="ECO:0000256" key="5">
    <source>
        <dbReference type="ARBA" id="ARBA00022779"/>
    </source>
</evidence>
<feature type="compositionally biased region" description="Basic and acidic residues" evidence="8">
    <location>
        <begin position="1"/>
        <end position="11"/>
    </location>
</feature>
<evidence type="ECO:0000256" key="3">
    <source>
        <dbReference type="ARBA" id="ARBA00022475"/>
    </source>
</evidence>
<feature type="compositionally biased region" description="Basic and acidic residues" evidence="8">
    <location>
        <begin position="55"/>
        <end position="64"/>
    </location>
</feature>
<dbReference type="AlphaFoldDB" id="A0A2Z2NPB7"/>
<keyword evidence="10" id="KW-0969">Cilium</keyword>
<dbReference type="RefSeq" id="WP_205737961.1">
    <property type="nucleotide sequence ID" value="NZ_CP018632.1"/>
</dbReference>
<name>A0A2Z2NPB7_9GAMM</name>
<feature type="region of interest" description="Disordered" evidence="8">
    <location>
        <begin position="1"/>
        <end position="76"/>
    </location>
</feature>
<evidence type="ECO:0000313" key="11">
    <source>
        <dbReference type="Proteomes" id="UP000250079"/>
    </source>
</evidence>
<keyword evidence="4 7" id="KW-0145">Chemotaxis</keyword>
<feature type="domain" description="Flagellar motor switch protein FliN-like C-terminal" evidence="9">
    <location>
        <begin position="84"/>
        <end position="153"/>
    </location>
</feature>
<comment type="subcellular location">
    <subcellularLocation>
        <location evidence="7">Cell membrane</location>
        <topology evidence="7">Peripheral membrane protein</topology>
        <orientation evidence="7">Cytoplasmic side</orientation>
    </subcellularLocation>
    <subcellularLocation>
        <location evidence="7">Bacterial flagellum basal body</location>
    </subcellularLocation>
</comment>
<keyword evidence="11" id="KW-1185">Reference proteome</keyword>
<evidence type="ECO:0000313" key="10">
    <source>
        <dbReference type="EMBL" id="ASJ71781.1"/>
    </source>
</evidence>
<dbReference type="GO" id="GO:0005886">
    <property type="term" value="C:plasma membrane"/>
    <property type="evidence" value="ECO:0007669"/>
    <property type="project" value="UniProtKB-SubCell"/>
</dbReference>
<dbReference type="GO" id="GO:0071973">
    <property type="term" value="P:bacterial-type flagellum-dependent cell motility"/>
    <property type="evidence" value="ECO:0007669"/>
    <property type="project" value="UniProtKB-UniRule"/>
</dbReference>
<dbReference type="NCBIfam" id="TIGR02480">
    <property type="entry name" value="fliN"/>
    <property type="match status" value="1"/>
</dbReference>
<protein>
    <recommendedName>
        <fullName evidence="2 7">Flagellar motor switch protein FliN</fullName>
    </recommendedName>
</protein>
<dbReference type="PANTHER" id="PTHR43484">
    <property type="match status" value="1"/>
</dbReference>
<dbReference type="EMBL" id="CP018632">
    <property type="protein sequence ID" value="ASJ71781.1"/>
    <property type="molecule type" value="Genomic_DNA"/>
</dbReference>
<proteinExistence type="inferred from homology"/>
<evidence type="ECO:0000256" key="4">
    <source>
        <dbReference type="ARBA" id="ARBA00022500"/>
    </source>
</evidence>
<sequence>MSEDNTARDMPEAEDTTAADAAAPDAENFTDVDPAANAGAPEAEGAGAPAATGEESVRSVERPDLGNGPEADLQDRPTADIAMILDIPVTLSMEIGQTRISINELLKLSKDSVIELQRMADEPMDVLVNGTLVAHGEAVVVGDRFGIRLTDVISPQERLRKFG</sequence>
<dbReference type="InterPro" id="IPR051469">
    <property type="entry name" value="FliN/MopA/SpaO"/>
</dbReference>
<dbReference type="KEGG" id="gai:IMCC3135_08410"/>
<evidence type="ECO:0000256" key="7">
    <source>
        <dbReference type="RuleBase" id="RU362074"/>
    </source>
</evidence>
<dbReference type="PRINTS" id="PR00956">
    <property type="entry name" value="FLGMOTORFLIN"/>
</dbReference>
<dbReference type="InterPro" id="IPR001543">
    <property type="entry name" value="FliN-like_C"/>
</dbReference>
<keyword evidence="7" id="KW-0975">Bacterial flagellum</keyword>
<dbReference type="InterPro" id="IPR036429">
    <property type="entry name" value="SpoA-like_sf"/>
</dbReference>
<keyword evidence="5 7" id="KW-0283">Flagellar rotation</keyword>
<organism evidence="10 11">
    <name type="scientific">Granulosicoccus antarcticus IMCC3135</name>
    <dbReference type="NCBI Taxonomy" id="1192854"/>
    <lineage>
        <taxon>Bacteria</taxon>
        <taxon>Pseudomonadati</taxon>
        <taxon>Pseudomonadota</taxon>
        <taxon>Gammaproteobacteria</taxon>
        <taxon>Chromatiales</taxon>
        <taxon>Granulosicoccaceae</taxon>
        <taxon>Granulosicoccus</taxon>
    </lineage>
</organism>
<keyword evidence="6 7" id="KW-0472">Membrane</keyword>
<dbReference type="GO" id="GO:0003774">
    <property type="term" value="F:cytoskeletal motor activity"/>
    <property type="evidence" value="ECO:0007669"/>
    <property type="project" value="UniProtKB-UniRule"/>
</dbReference>
<feature type="compositionally biased region" description="Low complexity" evidence="8">
    <location>
        <begin position="34"/>
        <end position="54"/>
    </location>
</feature>
<comment type="similarity">
    <text evidence="1 7">Belongs to the FliN/MopA/SpaO family.</text>
</comment>
<dbReference type="Gene3D" id="2.30.330.10">
    <property type="entry name" value="SpoA-like"/>
    <property type="match status" value="1"/>
</dbReference>
<dbReference type="InterPro" id="IPR001172">
    <property type="entry name" value="FliN_T3SS_HrcQb"/>
</dbReference>
<keyword evidence="3 7" id="KW-1003">Cell membrane</keyword>
<dbReference type="GO" id="GO:0009425">
    <property type="term" value="C:bacterial-type flagellum basal body"/>
    <property type="evidence" value="ECO:0007669"/>
    <property type="project" value="UniProtKB-SubCell"/>
</dbReference>